<gene>
    <name evidence="2" type="ORF">PhaeoP97_01299</name>
</gene>
<accession>A0A1L3I3M3</accession>
<dbReference type="EMBL" id="CP016364">
    <property type="protein sequence ID" value="APG46724.1"/>
    <property type="molecule type" value="Genomic_DNA"/>
</dbReference>
<sequence>MFKALLECLFGTPSKDEESSSPATVQTNTRSVQAPASPKRKLTFNPDTITSDAIDGAFEHLGLLIPSVKPSIEAAIYRCMAEGFKAVALSHRKDGEQLSKEEKKAFGIRSNAFMSKRAASELSEKGTLKPLEAHYLTLWRADFTIDRAKRILTASGHEFGRISQLGAHRDGCAFCTENYDSYIDPFTASPFPPAECPNAACGMMYHASVDWVAVHKSRC</sequence>
<proteinExistence type="predicted"/>
<organism evidence="2 3">
    <name type="scientific">Phaeobacter porticola</name>
    <dbReference type="NCBI Taxonomy" id="1844006"/>
    <lineage>
        <taxon>Bacteria</taxon>
        <taxon>Pseudomonadati</taxon>
        <taxon>Pseudomonadota</taxon>
        <taxon>Alphaproteobacteria</taxon>
        <taxon>Rhodobacterales</taxon>
        <taxon>Roseobacteraceae</taxon>
        <taxon>Phaeobacter</taxon>
    </lineage>
</organism>
<feature type="compositionally biased region" description="Polar residues" evidence="1">
    <location>
        <begin position="20"/>
        <end position="34"/>
    </location>
</feature>
<keyword evidence="3" id="KW-1185">Reference proteome</keyword>
<name>A0A1L3I3M3_9RHOB</name>
<evidence type="ECO:0000313" key="2">
    <source>
        <dbReference type="EMBL" id="APG46724.1"/>
    </source>
</evidence>
<dbReference type="Proteomes" id="UP000183859">
    <property type="component" value="Chromosome"/>
</dbReference>
<evidence type="ECO:0000256" key="1">
    <source>
        <dbReference type="SAM" id="MobiDB-lite"/>
    </source>
</evidence>
<feature type="region of interest" description="Disordered" evidence="1">
    <location>
        <begin position="13"/>
        <end position="43"/>
    </location>
</feature>
<evidence type="ECO:0000313" key="3">
    <source>
        <dbReference type="Proteomes" id="UP000183859"/>
    </source>
</evidence>
<reference evidence="3" key="1">
    <citation type="submission" date="2016-07" db="EMBL/GenBank/DDBJ databases">
        <title>Phaeobacter portensis sp. nov., a tropodithietic acid producing bacterium isolated from a German harbor.</title>
        <authorList>
            <person name="Freese H.M."/>
            <person name="Bunk B."/>
            <person name="Breider S."/>
            <person name="Brinkhoff T."/>
        </authorList>
    </citation>
    <scope>NUCLEOTIDE SEQUENCE [LARGE SCALE GENOMIC DNA]</scope>
    <source>
        <strain evidence="3">P97</strain>
    </source>
</reference>
<protein>
    <submittedName>
        <fullName evidence="2">Uncharacterized protein</fullName>
    </submittedName>
</protein>
<dbReference type="KEGG" id="php:PhaeoP97_01299"/>
<dbReference type="AlphaFoldDB" id="A0A1L3I3M3"/>